<organism evidence="2 3">
    <name type="scientific">Magallana gigas</name>
    <name type="common">Pacific oyster</name>
    <name type="synonym">Crassostrea gigas</name>
    <dbReference type="NCBI Taxonomy" id="29159"/>
    <lineage>
        <taxon>Eukaryota</taxon>
        <taxon>Metazoa</taxon>
        <taxon>Spiralia</taxon>
        <taxon>Lophotrochozoa</taxon>
        <taxon>Mollusca</taxon>
        <taxon>Bivalvia</taxon>
        <taxon>Autobranchia</taxon>
        <taxon>Pteriomorphia</taxon>
        <taxon>Ostreida</taxon>
        <taxon>Ostreoidea</taxon>
        <taxon>Ostreidae</taxon>
        <taxon>Magallana</taxon>
    </lineage>
</organism>
<keyword evidence="1" id="KW-0732">Signal</keyword>
<keyword evidence="3" id="KW-1185">Reference proteome</keyword>
<accession>A0A8W8M4S3</accession>
<reference evidence="2" key="1">
    <citation type="submission" date="2022-08" db="UniProtKB">
        <authorList>
            <consortium name="EnsemblMetazoa"/>
        </authorList>
    </citation>
    <scope>IDENTIFICATION</scope>
    <source>
        <strain evidence="2">05x7-T-G4-1.051#20</strain>
    </source>
</reference>
<evidence type="ECO:0000256" key="1">
    <source>
        <dbReference type="SAM" id="SignalP"/>
    </source>
</evidence>
<dbReference type="Proteomes" id="UP000005408">
    <property type="component" value="Unassembled WGS sequence"/>
</dbReference>
<name>A0A8W8M4S3_MAGGI</name>
<evidence type="ECO:0000313" key="2">
    <source>
        <dbReference type="EnsemblMetazoa" id="G31703.1:cds"/>
    </source>
</evidence>
<dbReference type="AlphaFoldDB" id="A0A8W8M4S3"/>
<protein>
    <submittedName>
        <fullName evidence="2">Uncharacterized protein</fullName>
    </submittedName>
</protein>
<evidence type="ECO:0000313" key="3">
    <source>
        <dbReference type="Proteomes" id="UP000005408"/>
    </source>
</evidence>
<feature type="chain" id="PRO_5036497009" evidence="1">
    <location>
        <begin position="24"/>
        <end position="167"/>
    </location>
</feature>
<sequence length="167" mass="19480">MENTVKFCIVFLILFQPVVPIDSKFCNRINGRLECCTGYKLNPERTNCIPCDRGFLGENCVTKCPYPTYGDSCQSECYCNVTYCDHVSGCTETSEEVFRRQNLCARRFWKRKKESKASLRENHVKHYRKYLQPSGSAHRWKPTIDFDSSYEHGESFGKVDFWIAVLK</sequence>
<feature type="signal peptide" evidence="1">
    <location>
        <begin position="1"/>
        <end position="23"/>
    </location>
</feature>
<dbReference type="Gene3D" id="2.170.300.10">
    <property type="entry name" value="Tie2 ligand-binding domain superfamily"/>
    <property type="match status" value="1"/>
</dbReference>
<proteinExistence type="predicted"/>
<dbReference type="EnsemblMetazoa" id="G31703.1">
    <property type="protein sequence ID" value="G31703.1:cds"/>
    <property type="gene ID" value="G31703"/>
</dbReference>